<sequence length="114" mass="12828">MDPLSLVIGALIAAGGVAVGRLSTRRQLRAVLEEERRRERARISQDGHEQAQPLCGCGHHLVFHERETSKCQSQVVIPGHWTGSRETTYRQCMCQGYRGPRPIDPYYAPDLNET</sequence>
<dbReference type="Proteomes" id="UP000654947">
    <property type="component" value="Unassembled WGS sequence"/>
</dbReference>
<dbReference type="RefSeq" id="WP_017577789.1">
    <property type="nucleotide sequence ID" value="NZ_BMXL01000014.1"/>
</dbReference>
<accession>A0A918XFD8</accession>
<reference evidence="1 2" key="1">
    <citation type="journal article" date="2014" name="Int. J. Syst. Evol. Microbiol.">
        <title>Complete genome sequence of Corynebacterium casei LMG S-19264T (=DSM 44701T), isolated from a smear-ripened cheese.</title>
        <authorList>
            <consortium name="US DOE Joint Genome Institute (JGI-PGF)"/>
            <person name="Walter F."/>
            <person name="Albersmeier A."/>
            <person name="Kalinowski J."/>
            <person name="Ruckert C."/>
        </authorList>
    </citation>
    <scope>NUCLEOTIDE SEQUENCE [LARGE SCALE GENOMIC DNA]</scope>
    <source>
        <strain evidence="1 2">KCTC 19473</strain>
    </source>
</reference>
<proteinExistence type="predicted"/>
<keyword evidence="2" id="KW-1185">Reference proteome</keyword>
<dbReference type="EMBL" id="BMXL01000014">
    <property type="protein sequence ID" value="GHD28420.1"/>
    <property type="molecule type" value="Genomic_DNA"/>
</dbReference>
<evidence type="ECO:0000313" key="1">
    <source>
        <dbReference type="EMBL" id="GHD28420.1"/>
    </source>
</evidence>
<dbReference type="AlphaFoldDB" id="A0A918XFD8"/>
<organism evidence="1 2">
    <name type="scientific">Nocardiopsis kunsanensis</name>
    <dbReference type="NCBI Taxonomy" id="141693"/>
    <lineage>
        <taxon>Bacteria</taxon>
        <taxon>Bacillati</taxon>
        <taxon>Actinomycetota</taxon>
        <taxon>Actinomycetes</taxon>
        <taxon>Streptosporangiales</taxon>
        <taxon>Nocardiopsidaceae</taxon>
        <taxon>Nocardiopsis</taxon>
    </lineage>
</organism>
<comment type="caution">
    <text evidence="1">The sequence shown here is derived from an EMBL/GenBank/DDBJ whole genome shotgun (WGS) entry which is preliminary data.</text>
</comment>
<name>A0A918XFD8_9ACTN</name>
<gene>
    <name evidence="1" type="ORF">GCM10007147_28320</name>
</gene>
<protein>
    <submittedName>
        <fullName evidence="1">Uncharacterized protein</fullName>
    </submittedName>
</protein>
<evidence type="ECO:0000313" key="2">
    <source>
        <dbReference type="Proteomes" id="UP000654947"/>
    </source>
</evidence>